<name>A0A6J1PWZ7_9HYME</name>
<dbReference type="RefSeq" id="XP_024873878.1">
    <property type="nucleotide sequence ID" value="XM_025018110.1"/>
</dbReference>
<evidence type="ECO:0000313" key="1">
    <source>
        <dbReference type="Proteomes" id="UP000504618"/>
    </source>
</evidence>
<reference evidence="2" key="1">
    <citation type="submission" date="2025-08" db="UniProtKB">
        <authorList>
            <consortium name="RefSeq"/>
        </authorList>
    </citation>
    <scope>IDENTIFICATION</scope>
    <source>
        <tissue evidence="2">Whole body</tissue>
    </source>
</reference>
<dbReference type="OrthoDB" id="7711485at2759"/>
<gene>
    <name evidence="2" type="primary">LOC112455897</name>
</gene>
<sequence>MACVTHAKIKFLNAYDKADVIIVKIEEILEFTKKPPEHVQDFNKECIYNCLWKDDKNPDIVKVPVQISDLAVITNAEDMEKFKNKKGVFKRISNTILDDYYAEDSEIEDDKDVHSEEDVEINKNIQKEGKTNQKAVSLYFIYIWYMDTIILQEKNVIKN</sequence>
<dbReference type="GeneID" id="112455897"/>
<protein>
    <submittedName>
        <fullName evidence="2">Uncharacterized protein LOC112455897</fullName>
    </submittedName>
</protein>
<accession>A0A6J1PWZ7</accession>
<dbReference type="AlphaFoldDB" id="A0A6J1PWZ7"/>
<dbReference type="Proteomes" id="UP000504618">
    <property type="component" value="Unplaced"/>
</dbReference>
<keyword evidence="1" id="KW-1185">Reference proteome</keyword>
<organism evidence="1 2">
    <name type="scientific">Temnothorax curvispinosus</name>
    <dbReference type="NCBI Taxonomy" id="300111"/>
    <lineage>
        <taxon>Eukaryota</taxon>
        <taxon>Metazoa</taxon>
        <taxon>Ecdysozoa</taxon>
        <taxon>Arthropoda</taxon>
        <taxon>Hexapoda</taxon>
        <taxon>Insecta</taxon>
        <taxon>Pterygota</taxon>
        <taxon>Neoptera</taxon>
        <taxon>Endopterygota</taxon>
        <taxon>Hymenoptera</taxon>
        <taxon>Apocrita</taxon>
        <taxon>Aculeata</taxon>
        <taxon>Formicoidea</taxon>
        <taxon>Formicidae</taxon>
        <taxon>Myrmicinae</taxon>
        <taxon>Temnothorax</taxon>
    </lineage>
</organism>
<evidence type="ECO:0000313" key="2">
    <source>
        <dbReference type="RefSeq" id="XP_024873878.1"/>
    </source>
</evidence>
<proteinExistence type="predicted"/>